<organism evidence="3 4">
    <name type="scientific">Pseudocercospora fuligena</name>
    <dbReference type="NCBI Taxonomy" id="685502"/>
    <lineage>
        <taxon>Eukaryota</taxon>
        <taxon>Fungi</taxon>
        <taxon>Dikarya</taxon>
        <taxon>Ascomycota</taxon>
        <taxon>Pezizomycotina</taxon>
        <taxon>Dothideomycetes</taxon>
        <taxon>Dothideomycetidae</taxon>
        <taxon>Mycosphaerellales</taxon>
        <taxon>Mycosphaerellaceae</taxon>
        <taxon>Pseudocercospora</taxon>
    </lineage>
</organism>
<reference evidence="3" key="1">
    <citation type="submission" date="2020-04" db="EMBL/GenBank/DDBJ databases">
        <title>Draft genome resource of the tomato pathogen Pseudocercospora fuligena.</title>
        <authorList>
            <person name="Zaccaron A."/>
        </authorList>
    </citation>
    <scope>NUCLEOTIDE SEQUENCE</scope>
    <source>
        <strain evidence="3">PF001</strain>
    </source>
</reference>
<gene>
    <name evidence="3" type="ORF">HII31_00278</name>
</gene>
<dbReference type="Proteomes" id="UP000660729">
    <property type="component" value="Unassembled WGS sequence"/>
</dbReference>
<keyword evidence="2" id="KW-0560">Oxidoreductase</keyword>
<dbReference type="InterPro" id="IPR036291">
    <property type="entry name" value="NAD(P)-bd_dom_sf"/>
</dbReference>
<accession>A0A8H6VS36</accession>
<protein>
    <submittedName>
        <fullName evidence="3">Short chain dehydrogenase citE</fullName>
    </submittedName>
</protein>
<dbReference type="PANTHER" id="PTHR42760:SF37">
    <property type="entry name" value="CLAVALDEHYDE DEHYDROGENASE"/>
    <property type="match status" value="1"/>
</dbReference>
<dbReference type="PRINTS" id="PR00081">
    <property type="entry name" value="GDHRDH"/>
</dbReference>
<dbReference type="OrthoDB" id="1933717at2759"/>
<evidence type="ECO:0000313" key="3">
    <source>
        <dbReference type="EMBL" id="KAF7198539.1"/>
    </source>
</evidence>
<evidence type="ECO:0000256" key="2">
    <source>
        <dbReference type="ARBA" id="ARBA00023002"/>
    </source>
</evidence>
<dbReference type="GO" id="GO:0016616">
    <property type="term" value="F:oxidoreductase activity, acting on the CH-OH group of donors, NAD or NADP as acceptor"/>
    <property type="evidence" value="ECO:0007669"/>
    <property type="project" value="TreeGrafter"/>
</dbReference>
<evidence type="ECO:0000256" key="1">
    <source>
        <dbReference type="ARBA" id="ARBA00006484"/>
    </source>
</evidence>
<dbReference type="SUPFAM" id="SSF51735">
    <property type="entry name" value="NAD(P)-binding Rossmann-fold domains"/>
    <property type="match status" value="1"/>
</dbReference>
<dbReference type="Pfam" id="PF00106">
    <property type="entry name" value="adh_short"/>
    <property type="match status" value="1"/>
</dbReference>
<comment type="similarity">
    <text evidence="1">Belongs to the short-chain dehydrogenases/reductases (SDR) family.</text>
</comment>
<comment type="caution">
    <text evidence="3">The sequence shown here is derived from an EMBL/GenBank/DDBJ whole genome shotgun (WGS) entry which is preliminary data.</text>
</comment>
<evidence type="ECO:0000313" key="4">
    <source>
        <dbReference type="Proteomes" id="UP000660729"/>
    </source>
</evidence>
<dbReference type="EMBL" id="JABCIY010000001">
    <property type="protein sequence ID" value="KAF7198539.1"/>
    <property type="molecule type" value="Genomic_DNA"/>
</dbReference>
<dbReference type="PANTHER" id="PTHR42760">
    <property type="entry name" value="SHORT-CHAIN DEHYDROGENASES/REDUCTASES FAMILY MEMBER"/>
    <property type="match status" value="1"/>
</dbReference>
<dbReference type="InterPro" id="IPR002347">
    <property type="entry name" value="SDR_fam"/>
</dbReference>
<dbReference type="CDD" id="cd05233">
    <property type="entry name" value="SDR_c"/>
    <property type="match status" value="1"/>
</dbReference>
<sequence length="296" mass="32886">MHLLSFLPEDFTCCSPIIRTQLSMPPPKGAWNPVEGPADYTMTKLVHNDTYPEIDPTKSDYTGKSVFISGASRAAAKAAGRKEPKVLQVKIDISDEKSVNEGVKKIESEFESLDVVINNAGIIHMDKEAKLHQQDSVKWLQQMQINIFGTYLLTRSIIPLVLKSSLKTLISISSVGATCISPGLSAYQISKMATTRLQEFIAVEYTDEGLIAFSVHPGNVLTDIVGNGEGMDEKLKSVFTESREICADTLVKLSEVRREWLSGRYVNVTWDMPEFLSDKRREEIVSGDLLKLKMAV</sequence>
<proteinExistence type="inferred from homology"/>
<name>A0A8H6VS36_9PEZI</name>
<dbReference type="AlphaFoldDB" id="A0A8H6VS36"/>
<keyword evidence="4" id="KW-1185">Reference proteome</keyword>
<dbReference type="Gene3D" id="3.40.50.720">
    <property type="entry name" value="NAD(P)-binding Rossmann-like Domain"/>
    <property type="match status" value="1"/>
</dbReference>